<keyword evidence="1" id="KW-0175">Coiled coil</keyword>
<dbReference type="AlphaFoldDB" id="A0A6J8EKS2"/>
<proteinExistence type="predicted"/>
<keyword evidence="4" id="KW-1185">Reference proteome</keyword>
<gene>
    <name evidence="3" type="ORF">MCOR_53105</name>
</gene>
<dbReference type="Proteomes" id="UP000507470">
    <property type="component" value="Unassembled WGS sequence"/>
</dbReference>
<feature type="region of interest" description="Disordered" evidence="2">
    <location>
        <begin position="23"/>
        <end position="54"/>
    </location>
</feature>
<sequence length="271" mass="31580">MDVNKMDTAMSKNNDTEQEVLFTCSQPNPDTTPSIYNPGKRGKRGNPESPENLPVHRMEQCCKDRIKQIKEQDKELDLQYNKIKDLETRLENQEQYSRRTSVRFHNVPVPVDGQGQIQHPVNTDRLILEICQTKMNLDINIDDIGRTHVIWKPRNGKSQVIARFVSYRKTHLVYSNKKILKNDENDTLITENLTKFRTTLVQTLAQMKYNGNITAYWTADGKIFAKRTENSKNKIINEWEDINALQRLMRDQDDLHVPVTQASEQTPDERP</sequence>
<reference evidence="3 4" key="1">
    <citation type="submission" date="2020-06" db="EMBL/GenBank/DDBJ databases">
        <authorList>
            <person name="Li R."/>
            <person name="Bekaert M."/>
        </authorList>
    </citation>
    <scope>NUCLEOTIDE SEQUENCE [LARGE SCALE GENOMIC DNA]</scope>
    <source>
        <strain evidence="4">wild</strain>
    </source>
</reference>
<evidence type="ECO:0000256" key="2">
    <source>
        <dbReference type="SAM" id="MobiDB-lite"/>
    </source>
</evidence>
<dbReference type="OrthoDB" id="6079589at2759"/>
<evidence type="ECO:0000313" key="3">
    <source>
        <dbReference type="EMBL" id="CAC5420927.1"/>
    </source>
</evidence>
<organism evidence="3 4">
    <name type="scientific">Mytilus coruscus</name>
    <name type="common">Sea mussel</name>
    <dbReference type="NCBI Taxonomy" id="42192"/>
    <lineage>
        <taxon>Eukaryota</taxon>
        <taxon>Metazoa</taxon>
        <taxon>Spiralia</taxon>
        <taxon>Lophotrochozoa</taxon>
        <taxon>Mollusca</taxon>
        <taxon>Bivalvia</taxon>
        <taxon>Autobranchia</taxon>
        <taxon>Pteriomorphia</taxon>
        <taxon>Mytilida</taxon>
        <taxon>Mytiloidea</taxon>
        <taxon>Mytilidae</taxon>
        <taxon>Mytilinae</taxon>
        <taxon>Mytilus</taxon>
    </lineage>
</organism>
<accession>A0A6J8EKS2</accession>
<evidence type="ECO:0000313" key="4">
    <source>
        <dbReference type="Proteomes" id="UP000507470"/>
    </source>
</evidence>
<feature type="coiled-coil region" evidence="1">
    <location>
        <begin position="69"/>
        <end position="96"/>
    </location>
</feature>
<dbReference type="EMBL" id="CACVKT020009196">
    <property type="protein sequence ID" value="CAC5420927.1"/>
    <property type="molecule type" value="Genomic_DNA"/>
</dbReference>
<protein>
    <submittedName>
        <fullName evidence="3">Uncharacterized protein</fullName>
    </submittedName>
</protein>
<feature type="compositionally biased region" description="Polar residues" evidence="2">
    <location>
        <begin position="23"/>
        <end position="35"/>
    </location>
</feature>
<name>A0A6J8EKS2_MYTCO</name>
<evidence type="ECO:0000256" key="1">
    <source>
        <dbReference type="SAM" id="Coils"/>
    </source>
</evidence>